<organism evidence="2 3">
    <name type="scientific">Limosilactobacillus rudii</name>
    <dbReference type="NCBI Taxonomy" id="2759755"/>
    <lineage>
        <taxon>Bacteria</taxon>
        <taxon>Bacillati</taxon>
        <taxon>Bacillota</taxon>
        <taxon>Bacilli</taxon>
        <taxon>Lactobacillales</taxon>
        <taxon>Lactobacillaceae</taxon>
        <taxon>Limosilactobacillus</taxon>
    </lineage>
</organism>
<evidence type="ECO:0000313" key="2">
    <source>
        <dbReference type="EMBL" id="MBB1098431.1"/>
    </source>
</evidence>
<comment type="caution">
    <text evidence="2">The sequence shown here is derived from an EMBL/GenBank/DDBJ whole genome shotgun (WGS) entry which is preliminary data.</text>
</comment>
<dbReference type="AlphaFoldDB" id="A0A7W3YPE0"/>
<feature type="transmembrane region" description="Helical" evidence="1">
    <location>
        <begin position="85"/>
        <end position="111"/>
    </location>
</feature>
<dbReference type="Pfam" id="PF22564">
    <property type="entry name" value="HAAS"/>
    <property type="match status" value="1"/>
</dbReference>
<keyword evidence="3" id="KW-1185">Reference proteome</keyword>
<dbReference type="Proteomes" id="UP000517106">
    <property type="component" value="Unassembled WGS sequence"/>
</dbReference>
<dbReference type="RefSeq" id="WP_182597134.1">
    <property type="nucleotide sequence ID" value="NZ_JACIVA010000060.1"/>
</dbReference>
<feature type="transmembrane region" description="Helical" evidence="1">
    <location>
        <begin position="118"/>
        <end position="148"/>
    </location>
</feature>
<reference evidence="2 3" key="1">
    <citation type="submission" date="2020-07" db="EMBL/GenBank/DDBJ databases">
        <title>Description of Limosilactobacillus balticus sp. nov., Limosilactobacillus agrestis sp. nov., Limosilactobacillus albertensis sp. nov., Limosilactobacillus rudii sp. nov., Limosilactobacillus fastidiosus sp. nov., five novel Limosilactobacillus species isolated from the vertebrate gastrointestinal tract, and proposal of 6 subspecies of Limosilactobacillus reuteri adapted to the gastrointestinal tract of specific vertebrate hosts.</title>
        <authorList>
            <person name="Li F."/>
            <person name="Cheng C."/>
            <person name="Zheng J."/>
            <person name="Quevedo R.M."/>
            <person name="Li J."/>
            <person name="Roos S."/>
            <person name="Gaenzle M.G."/>
            <person name="Walter J."/>
        </authorList>
    </citation>
    <scope>NUCLEOTIDE SEQUENCE [LARGE SCALE GENOMIC DNA]</scope>
    <source>
        <strain evidence="2 3">STM2_1</strain>
    </source>
</reference>
<feature type="transmembrane region" description="Helical" evidence="1">
    <location>
        <begin position="154"/>
        <end position="178"/>
    </location>
</feature>
<protein>
    <submittedName>
        <fullName evidence="2">DUF1700 domain-containing protein</fullName>
    </submittedName>
</protein>
<sequence length="203" mass="21962">MTEPQKYINDLAAYLSPLAAKDRDDALEFYDEYIADAGLNTRKAIEEKLGTPRQLGHKILADYSIKVNDKAAKKGPASAKSSWRVFWWVLVAIITSPITLGLGIAVLAVLIGIGAAALGLIIGIIAMIGSIAVIAVVALYAGVTLLIVEPFSGLFYLGIGLTLIGLFLICVPLSYWLIRLIAQGIANFAKFLYNRIQARREAK</sequence>
<dbReference type="EMBL" id="JACIVA010000060">
    <property type="protein sequence ID" value="MBB1098431.1"/>
    <property type="molecule type" value="Genomic_DNA"/>
</dbReference>
<name>A0A7W3YPE0_9LACO</name>
<evidence type="ECO:0000313" key="3">
    <source>
        <dbReference type="Proteomes" id="UP000517106"/>
    </source>
</evidence>
<proteinExistence type="predicted"/>
<keyword evidence="1" id="KW-0812">Transmembrane</keyword>
<keyword evidence="1" id="KW-0472">Membrane</keyword>
<keyword evidence="1" id="KW-1133">Transmembrane helix</keyword>
<accession>A0A7W3YPE0</accession>
<evidence type="ECO:0000256" key="1">
    <source>
        <dbReference type="SAM" id="Phobius"/>
    </source>
</evidence>
<gene>
    <name evidence="2" type="ORF">H5S09_10890</name>
</gene>